<comment type="caution">
    <text evidence="5">The sequence shown here is derived from an EMBL/GenBank/DDBJ whole genome shotgun (WGS) entry which is preliminary data.</text>
</comment>
<dbReference type="OrthoDB" id="73187at2759"/>
<sequence length="214" mass="23904">MGNSVETAVHPGSLSHQVSRRLSFTGARKAEDKSILLVGLDGSGKTSVPNTSATSTLPSSWAAPFPAPSKTPTVKTAPIHARFFKLLDMPGHRDCRDTWYTHVSESGVICFCIDISDVIRYPMVAKELERLYQVLATNPSPPLVWILFTKIDCNLQGQRCNAIDAYETIKKCHVRQTRKACAWSFILMPMINCLNEAQLNSMKVWIHENLPYKI</sequence>
<name>A0A1V9YNX7_ACHHY</name>
<dbReference type="InterPro" id="IPR027417">
    <property type="entry name" value="P-loop_NTPase"/>
</dbReference>
<keyword evidence="6" id="KW-1185">Reference proteome</keyword>
<evidence type="ECO:0000256" key="4">
    <source>
        <dbReference type="PIRSR" id="PIRSR606689-2"/>
    </source>
</evidence>
<evidence type="ECO:0008006" key="7">
    <source>
        <dbReference type="Google" id="ProtNLM"/>
    </source>
</evidence>
<reference evidence="5 6" key="1">
    <citation type="journal article" date="2014" name="Genome Biol. Evol.">
        <title>The secreted proteins of Achlya hypogyna and Thraustotheca clavata identify the ancestral oomycete secretome and reveal gene acquisitions by horizontal gene transfer.</title>
        <authorList>
            <person name="Misner I."/>
            <person name="Blouin N."/>
            <person name="Leonard G."/>
            <person name="Richards T.A."/>
            <person name="Lane C.E."/>
        </authorList>
    </citation>
    <scope>NUCLEOTIDE SEQUENCE [LARGE SCALE GENOMIC DNA]</scope>
    <source>
        <strain evidence="5 6">ATCC 48635</strain>
    </source>
</reference>
<feature type="binding site" evidence="3">
    <location>
        <begin position="39"/>
        <end position="46"/>
    </location>
    <ligand>
        <name>GTP</name>
        <dbReference type="ChEBI" id="CHEBI:37565"/>
    </ligand>
</feature>
<dbReference type="SUPFAM" id="SSF52540">
    <property type="entry name" value="P-loop containing nucleoside triphosphate hydrolases"/>
    <property type="match status" value="1"/>
</dbReference>
<keyword evidence="4" id="KW-0479">Metal-binding</keyword>
<proteinExistence type="predicted"/>
<feature type="binding site" evidence="4">
    <location>
        <position position="69"/>
    </location>
    <ligand>
        <name>Mg(2+)</name>
        <dbReference type="ChEBI" id="CHEBI:18420"/>
    </ligand>
</feature>
<evidence type="ECO:0000256" key="1">
    <source>
        <dbReference type="ARBA" id="ARBA00022741"/>
    </source>
</evidence>
<gene>
    <name evidence="5" type="ORF">ACHHYP_08867</name>
</gene>
<keyword evidence="4" id="KW-0460">Magnesium</keyword>
<organism evidence="5 6">
    <name type="scientific">Achlya hypogyna</name>
    <name type="common">Oomycete</name>
    <name type="synonym">Protoachlya hypogyna</name>
    <dbReference type="NCBI Taxonomy" id="1202772"/>
    <lineage>
        <taxon>Eukaryota</taxon>
        <taxon>Sar</taxon>
        <taxon>Stramenopiles</taxon>
        <taxon>Oomycota</taxon>
        <taxon>Saprolegniomycetes</taxon>
        <taxon>Saprolegniales</taxon>
        <taxon>Achlyaceae</taxon>
        <taxon>Achlya</taxon>
    </lineage>
</organism>
<keyword evidence="1 3" id="KW-0547">Nucleotide-binding</keyword>
<evidence type="ECO:0000313" key="6">
    <source>
        <dbReference type="Proteomes" id="UP000243579"/>
    </source>
</evidence>
<dbReference type="Pfam" id="PF00025">
    <property type="entry name" value="Arf"/>
    <property type="match status" value="1"/>
</dbReference>
<dbReference type="AlphaFoldDB" id="A0A1V9YNX7"/>
<dbReference type="Gene3D" id="3.40.50.300">
    <property type="entry name" value="P-loop containing nucleotide triphosphate hydrolases"/>
    <property type="match status" value="1"/>
</dbReference>
<protein>
    <recommendedName>
        <fullName evidence="7">Signal recognition particle receptor subunit beta</fullName>
    </recommendedName>
</protein>
<dbReference type="InterPro" id="IPR006689">
    <property type="entry name" value="Small_GTPase_ARF/SAR"/>
</dbReference>
<accession>A0A1V9YNX7</accession>
<feature type="binding site" evidence="3">
    <location>
        <position position="91"/>
    </location>
    <ligand>
        <name>GTP</name>
        <dbReference type="ChEBI" id="CHEBI:37565"/>
    </ligand>
</feature>
<dbReference type="Proteomes" id="UP000243579">
    <property type="component" value="Unassembled WGS sequence"/>
</dbReference>
<dbReference type="GO" id="GO:0003924">
    <property type="term" value="F:GTPase activity"/>
    <property type="evidence" value="ECO:0007669"/>
    <property type="project" value="InterPro"/>
</dbReference>
<keyword evidence="2 3" id="KW-0342">GTP-binding</keyword>
<evidence type="ECO:0000313" key="5">
    <source>
        <dbReference type="EMBL" id="OQR87419.1"/>
    </source>
</evidence>
<dbReference type="GO" id="GO:0046872">
    <property type="term" value="F:metal ion binding"/>
    <property type="evidence" value="ECO:0007669"/>
    <property type="project" value="UniProtKB-KW"/>
</dbReference>
<feature type="binding site" evidence="4">
    <location>
        <position position="46"/>
    </location>
    <ligand>
        <name>Mg(2+)</name>
        <dbReference type="ChEBI" id="CHEBI:18420"/>
    </ligand>
</feature>
<dbReference type="GO" id="GO:0005525">
    <property type="term" value="F:GTP binding"/>
    <property type="evidence" value="ECO:0007669"/>
    <property type="project" value="UniProtKB-KW"/>
</dbReference>
<dbReference type="STRING" id="1202772.A0A1V9YNX7"/>
<evidence type="ECO:0000256" key="2">
    <source>
        <dbReference type="ARBA" id="ARBA00023134"/>
    </source>
</evidence>
<evidence type="ECO:0000256" key="3">
    <source>
        <dbReference type="PIRSR" id="PIRSR606689-1"/>
    </source>
</evidence>
<dbReference type="EMBL" id="JNBR01001443">
    <property type="protein sequence ID" value="OQR87419.1"/>
    <property type="molecule type" value="Genomic_DNA"/>
</dbReference>